<evidence type="ECO:0000313" key="3">
    <source>
        <dbReference type="Proteomes" id="UP000223596"/>
    </source>
</evidence>
<dbReference type="SUPFAM" id="SSF141371">
    <property type="entry name" value="PilZ domain-like"/>
    <property type="match status" value="1"/>
</dbReference>
<reference evidence="2 3" key="1">
    <citation type="submission" date="2017-09" db="EMBL/GenBank/DDBJ databases">
        <title>Evaluation of Pacific Biosciences Sequencing Technology to Finishing C. thermocellum Genome Sequences.</title>
        <authorList>
            <person name="Brown S."/>
        </authorList>
    </citation>
    <scope>NUCLEOTIDE SEQUENCE [LARGE SCALE GENOMIC DNA]</scope>
    <source>
        <strain evidence="2 3">AD2</strain>
    </source>
</reference>
<dbReference type="GO" id="GO:0035438">
    <property type="term" value="F:cyclic-di-GMP binding"/>
    <property type="evidence" value="ECO:0007669"/>
    <property type="project" value="InterPro"/>
</dbReference>
<dbReference type="AlphaFoldDB" id="A0AB36TJ89"/>
<comment type="caution">
    <text evidence="2">The sequence shown here is derived from an EMBL/GenBank/DDBJ whole genome shotgun (WGS) entry which is preliminary data.</text>
</comment>
<accession>A0AB36TJ89</accession>
<evidence type="ECO:0000313" key="2">
    <source>
        <dbReference type="EMBL" id="PFH03833.1"/>
    </source>
</evidence>
<dbReference type="GeneID" id="35804733"/>
<organism evidence="2 3">
    <name type="scientific">Acetivibrio thermocellus AD2</name>
    <dbReference type="NCBI Taxonomy" id="1138384"/>
    <lineage>
        <taxon>Bacteria</taxon>
        <taxon>Bacillati</taxon>
        <taxon>Bacillota</taxon>
        <taxon>Clostridia</taxon>
        <taxon>Eubacteriales</taxon>
        <taxon>Oscillospiraceae</taxon>
        <taxon>Acetivibrio</taxon>
    </lineage>
</organism>
<dbReference type="Pfam" id="PF07238">
    <property type="entry name" value="PilZ"/>
    <property type="match status" value="1"/>
</dbReference>
<gene>
    <name evidence="2" type="ORF">M972_112652</name>
</gene>
<sequence>MKKDIVSKVLKEGTVVNTKLKNGDIWIQNIVYRTEKHMISIALLNEYLENIIMLGQTITIKYSSEHSEILFEGEIVKIRPEYPSYITIDIKDIKEVKNTRVFPRYDVYLGATVKIPDSPEERFVIIHNISFVGMAFYAKDFFEIDNDELDFSIFLPNKQSIRTRGKINRRSPKSDFADYGLQYTAMTEDSNNILSSFFNLVEDEKSKLREEYINCVRKHL</sequence>
<name>A0AB36TJ89_ACETH</name>
<evidence type="ECO:0000259" key="1">
    <source>
        <dbReference type="Pfam" id="PF07238"/>
    </source>
</evidence>
<protein>
    <submittedName>
        <fullName evidence="2">PilZ domain-containing protein</fullName>
    </submittedName>
</protein>
<feature type="domain" description="PilZ" evidence="1">
    <location>
        <begin position="99"/>
        <end position="197"/>
    </location>
</feature>
<proteinExistence type="predicted"/>
<dbReference type="RefSeq" id="WP_003513824.1">
    <property type="nucleotide sequence ID" value="NZ_CP013828.1"/>
</dbReference>
<dbReference type="Gene3D" id="2.40.10.220">
    <property type="entry name" value="predicted glycosyltransferase like domains"/>
    <property type="match status" value="1"/>
</dbReference>
<dbReference type="InterPro" id="IPR009875">
    <property type="entry name" value="PilZ_domain"/>
</dbReference>
<dbReference type="Proteomes" id="UP000223596">
    <property type="component" value="Unassembled WGS sequence"/>
</dbReference>
<dbReference type="EMBL" id="PDBW01000001">
    <property type="protein sequence ID" value="PFH03833.1"/>
    <property type="molecule type" value="Genomic_DNA"/>
</dbReference>